<proteinExistence type="predicted"/>
<sequence>CEMINLSQWRARIGLWNCCQAASGRPAKASQCSCQCVDEINVQQSMAVYFEIYTESNQNVCYHHFMLLLLLAGDIELNPGPGPMIDILKAKSASLTDAMSADPVRIANELYAKELIPRETKLEMHIAADSIYTKASKLMNAIEGQLAGLEGLDDSLYSRQYLINFCKVLINQHSRSLADLVKSMLDEL</sequence>
<name>A0AAN0K0X2_AMPQE</name>
<dbReference type="EnsemblMetazoa" id="XM_020007258.1">
    <property type="protein sequence ID" value="XP_019862817.1"/>
    <property type="gene ID" value="LOC109591538"/>
</dbReference>
<keyword evidence="2" id="KW-1185">Reference proteome</keyword>
<dbReference type="GeneID" id="109591538"/>
<reference evidence="1" key="2">
    <citation type="submission" date="2024-06" db="UniProtKB">
        <authorList>
            <consortium name="EnsemblMetazoa"/>
        </authorList>
    </citation>
    <scope>IDENTIFICATION</scope>
</reference>
<evidence type="ECO:0000313" key="1">
    <source>
        <dbReference type="EnsemblMetazoa" id="XP_019862817.1"/>
    </source>
</evidence>
<reference evidence="2" key="1">
    <citation type="journal article" date="2010" name="Nature">
        <title>The Amphimedon queenslandica genome and the evolution of animal complexity.</title>
        <authorList>
            <person name="Srivastava M."/>
            <person name="Simakov O."/>
            <person name="Chapman J."/>
            <person name="Fahey B."/>
            <person name="Gauthier M.E."/>
            <person name="Mitros T."/>
            <person name="Richards G.S."/>
            <person name="Conaco C."/>
            <person name="Dacre M."/>
            <person name="Hellsten U."/>
            <person name="Larroux C."/>
            <person name="Putnam N.H."/>
            <person name="Stanke M."/>
            <person name="Adamska M."/>
            <person name="Darling A."/>
            <person name="Degnan S.M."/>
            <person name="Oakley T.H."/>
            <person name="Plachetzki D.C."/>
            <person name="Zhai Y."/>
            <person name="Adamski M."/>
            <person name="Calcino A."/>
            <person name="Cummins S.F."/>
            <person name="Goodstein D.M."/>
            <person name="Harris C."/>
            <person name="Jackson D.J."/>
            <person name="Leys S.P."/>
            <person name="Shu S."/>
            <person name="Woodcroft B.J."/>
            <person name="Vervoort M."/>
            <person name="Kosik K.S."/>
            <person name="Manning G."/>
            <person name="Degnan B.M."/>
            <person name="Rokhsar D.S."/>
        </authorList>
    </citation>
    <scope>NUCLEOTIDE SEQUENCE [LARGE SCALE GENOMIC DNA]</scope>
</reference>
<dbReference type="KEGG" id="aqu:109591538"/>
<evidence type="ECO:0000313" key="2">
    <source>
        <dbReference type="Proteomes" id="UP000007879"/>
    </source>
</evidence>
<dbReference type="RefSeq" id="XP_019862817.1">
    <property type="nucleotide sequence ID" value="XM_020007258.1"/>
</dbReference>
<dbReference type="Proteomes" id="UP000007879">
    <property type="component" value="Unassembled WGS sequence"/>
</dbReference>
<accession>A0AAN0K0X2</accession>
<protein>
    <submittedName>
        <fullName evidence="1">Uncharacterized protein</fullName>
    </submittedName>
</protein>
<organism evidence="1 2">
    <name type="scientific">Amphimedon queenslandica</name>
    <name type="common">Sponge</name>
    <dbReference type="NCBI Taxonomy" id="400682"/>
    <lineage>
        <taxon>Eukaryota</taxon>
        <taxon>Metazoa</taxon>
        <taxon>Porifera</taxon>
        <taxon>Demospongiae</taxon>
        <taxon>Heteroscleromorpha</taxon>
        <taxon>Haplosclerida</taxon>
        <taxon>Niphatidae</taxon>
        <taxon>Amphimedon</taxon>
    </lineage>
</organism>
<dbReference type="AlphaFoldDB" id="A0AAN0K0X2"/>